<dbReference type="Gene3D" id="3.40.525.10">
    <property type="entry name" value="CRAL-TRIO lipid binding domain"/>
    <property type="match status" value="1"/>
</dbReference>
<dbReference type="InterPro" id="IPR001251">
    <property type="entry name" value="CRAL-TRIO_dom"/>
</dbReference>
<evidence type="ECO:0000313" key="3">
    <source>
        <dbReference type="Proteomes" id="UP000823775"/>
    </source>
</evidence>
<dbReference type="CDD" id="cd00170">
    <property type="entry name" value="SEC14"/>
    <property type="match status" value="1"/>
</dbReference>
<dbReference type="PANTHER" id="PTHR46277:SF5">
    <property type="entry name" value="RANDOM SLUG PROTEIN 5-LIKE ISOFORM X1"/>
    <property type="match status" value="1"/>
</dbReference>
<evidence type="ECO:0000259" key="1">
    <source>
        <dbReference type="PROSITE" id="PS50191"/>
    </source>
</evidence>
<keyword evidence="3" id="KW-1185">Reference proteome</keyword>
<accession>A0ABS8SHA8</accession>
<organism evidence="2 3">
    <name type="scientific">Datura stramonium</name>
    <name type="common">Jimsonweed</name>
    <name type="synonym">Common thornapple</name>
    <dbReference type="NCBI Taxonomy" id="4076"/>
    <lineage>
        <taxon>Eukaryota</taxon>
        <taxon>Viridiplantae</taxon>
        <taxon>Streptophyta</taxon>
        <taxon>Embryophyta</taxon>
        <taxon>Tracheophyta</taxon>
        <taxon>Spermatophyta</taxon>
        <taxon>Magnoliopsida</taxon>
        <taxon>eudicotyledons</taxon>
        <taxon>Gunneridae</taxon>
        <taxon>Pentapetalae</taxon>
        <taxon>asterids</taxon>
        <taxon>lamiids</taxon>
        <taxon>Solanales</taxon>
        <taxon>Solanaceae</taxon>
        <taxon>Solanoideae</taxon>
        <taxon>Datureae</taxon>
        <taxon>Datura</taxon>
    </lineage>
</organism>
<dbReference type="Pfam" id="PF00650">
    <property type="entry name" value="CRAL_TRIO"/>
    <property type="match status" value="1"/>
</dbReference>
<dbReference type="SUPFAM" id="SSF52087">
    <property type="entry name" value="CRAL/TRIO domain"/>
    <property type="match status" value="1"/>
</dbReference>
<dbReference type="InterPro" id="IPR036865">
    <property type="entry name" value="CRAL-TRIO_dom_sf"/>
</dbReference>
<feature type="domain" description="CRAL-TRIO" evidence="1">
    <location>
        <begin position="21"/>
        <end position="114"/>
    </location>
</feature>
<comment type="caution">
    <text evidence="2">The sequence shown here is derived from an EMBL/GenBank/DDBJ whole genome shotgun (WGS) entry which is preliminary data.</text>
</comment>
<name>A0ABS8SHA8_DATST</name>
<reference evidence="2 3" key="1">
    <citation type="journal article" date="2021" name="BMC Genomics">
        <title>Datura genome reveals duplications of psychoactive alkaloid biosynthetic genes and high mutation rate following tissue culture.</title>
        <authorList>
            <person name="Rajewski A."/>
            <person name="Carter-House D."/>
            <person name="Stajich J."/>
            <person name="Litt A."/>
        </authorList>
    </citation>
    <scope>NUCLEOTIDE SEQUENCE [LARGE SCALE GENOMIC DNA]</scope>
    <source>
        <strain evidence="2">AR-01</strain>
    </source>
</reference>
<gene>
    <name evidence="2" type="ORF">HAX54_037397</name>
</gene>
<dbReference type="Proteomes" id="UP000823775">
    <property type="component" value="Unassembled WGS sequence"/>
</dbReference>
<dbReference type="EMBL" id="JACEIK010000501">
    <property type="protein sequence ID" value="MCD7458134.1"/>
    <property type="molecule type" value="Genomic_DNA"/>
</dbReference>
<protein>
    <recommendedName>
        <fullName evidence="1">CRAL-TRIO domain-containing protein</fullName>
    </recommendedName>
</protein>
<sequence>MTFEPIKFLIVKSLFLFTGFVVLALDKLCSRTSPGREKFVVIGISGFDFGYSNCDARAYLGALSILQDCYPERLGKLIVVHVPYLFWTLWKILYPFIDNNTKKKIAFVENKRLI</sequence>
<evidence type="ECO:0000313" key="2">
    <source>
        <dbReference type="EMBL" id="MCD7458134.1"/>
    </source>
</evidence>
<dbReference type="PANTHER" id="PTHR46277">
    <property type="entry name" value="OS03G0850700 PROTEIN"/>
    <property type="match status" value="1"/>
</dbReference>
<proteinExistence type="predicted"/>
<dbReference type="PROSITE" id="PS50191">
    <property type="entry name" value="CRAL_TRIO"/>
    <property type="match status" value="1"/>
</dbReference>